<dbReference type="Pfam" id="PF00005">
    <property type="entry name" value="ABC_tran"/>
    <property type="match status" value="1"/>
</dbReference>
<dbReference type="PANTHER" id="PTHR43166">
    <property type="entry name" value="AMINO ACID IMPORT ATP-BINDING PROTEIN"/>
    <property type="match status" value="1"/>
</dbReference>
<gene>
    <name evidence="9" type="ORF">JS530_01655</name>
</gene>
<dbReference type="Gene3D" id="3.40.50.300">
    <property type="entry name" value="P-loop containing nucleotide triphosphate hydrolases"/>
    <property type="match status" value="1"/>
</dbReference>
<evidence type="ECO:0000256" key="3">
    <source>
        <dbReference type="ARBA" id="ARBA00022741"/>
    </source>
</evidence>
<accession>A0ABS5UU93</accession>
<dbReference type="InterPro" id="IPR041701">
    <property type="entry name" value="MetN_ABC"/>
</dbReference>
<keyword evidence="1" id="KW-0813">Transport</keyword>
<dbReference type="PROSITE" id="PS00211">
    <property type="entry name" value="ABC_TRANSPORTER_1"/>
    <property type="match status" value="1"/>
</dbReference>
<keyword evidence="7" id="KW-0472">Membrane</keyword>
<keyword evidence="3" id="KW-0547">Nucleotide-binding</keyword>
<dbReference type="Proteomes" id="UP000711736">
    <property type="component" value="Unassembled WGS sequence"/>
</dbReference>
<protein>
    <submittedName>
        <fullName evidence="9">ATP-binding cassette domain-containing protein</fullName>
    </submittedName>
</protein>
<dbReference type="InterPro" id="IPR017871">
    <property type="entry name" value="ABC_transporter-like_CS"/>
</dbReference>
<keyword evidence="5" id="KW-1278">Translocase</keyword>
<evidence type="ECO:0000313" key="10">
    <source>
        <dbReference type="Proteomes" id="UP000711736"/>
    </source>
</evidence>
<dbReference type="InterPro" id="IPR003439">
    <property type="entry name" value="ABC_transporter-like_ATP-bd"/>
</dbReference>
<sequence>MSTAVTFDHVSKTYGRGDSAFQALDNISLEIPQGSFYGIIGSSGAGKSTLVRTVNGLVKPSSGSVDVLGRNPAALSKHELAGLRHEVGMIFQHYNLLQSKTVAQNVAIPLILAGVPKSEIAPRVAQTLELVGLGDRADSYPAKMSGGQCQRVGIARALVTNPKILLSDEATSALDPITTRQILDLLNDIHRETGITVLLITHQMSVIARACEHVAVMAHGHVVEQGRVADVFTRPEHALTKQFVETVIPRALPTDLTKRIESGKEGAVVKVSYQGDAGRHVLADLETATGAHGLSLLYAHENLLHDVTLGQLVVGLDGVNGDGNDLASRLQALRNEHYTIEVLHD</sequence>
<dbReference type="CDD" id="cd03258">
    <property type="entry name" value="ABC_MetN_methionine_transporter"/>
    <property type="match status" value="1"/>
</dbReference>
<evidence type="ECO:0000259" key="8">
    <source>
        <dbReference type="PROSITE" id="PS50893"/>
    </source>
</evidence>
<dbReference type="PROSITE" id="PS50893">
    <property type="entry name" value="ABC_TRANSPORTER_2"/>
    <property type="match status" value="1"/>
</dbReference>
<organism evidence="9 10">
    <name type="scientific">Bifidobacterium colobi</name>
    <dbReference type="NCBI Taxonomy" id="2809026"/>
    <lineage>
        <taxon>Bacteria</taxon>
        <taxon>Bacillati</taxon>
        <taxon>Actinomycetota</taxon>
        <taxon>Actinomycetes</taxon>
        <taxon>Bifidobacteriales</taxon>
        <taxon>Bifidobacteriaceae</taxon>
        <taxon>Bifidobacterium</taxon>
    </lineage>
</organism>
<evidence type="ECO:0000256" key="4">
    <source>
        <dbReference type="ARBA" id="ARBA00022840"/>
    </source>
</evidence>
<dbReference type="GO" id="GO:0005524">
    <property type="term" value="F:ATP binding"/>
    <property type="evidence" value="ECO:0007669"/>
    <property type="project" value="UniProtKB-KW"/>
</dbReference>
<keyword evidence="6" id="KW-0029">Amino-acid transport</keyword>
<dbReference type="RefSeq" id="WP_214375479.1">
    <property type="nucleotide sequence ID" value="NZ_JAFEJU010000001.1"/>
</dbReference>
<evidence type="ECO:0000256" key="2">
    <source>
        <dbReference type="ARBA" id="ARBA00022475"/>
    </source>
</evidence>
<proteinExistence type="predicted"/>
<evidence type="ECO:0000256" key="6">
    <source>
        <dbReference type="ARBA" id="ARBA00022970"/>
    </source>
</evidence>
<dbReference type="InterPro" id="IPR003593">
    <property type="entry name" value="AAA+_ATPase"/>
</dbReference>
<dbReference type="InterPro" id="IPR027417">
    <property type="entry name" value="P-loop_NTPase"/>
</dbReference>
<dbReference type="PANTHER" id="PTHR43166:SF30">
    <property type="entry name" value="METHIONINE IMPORT ATP-BINDING PROTEIN METN"/>
    <property type="match status" value="1"/>
</dbReference>
<dbReference type="Gene3D" id="3.30.70.260">
    <property type="match status" value="1"/>
</dbReference>
<comment type="caution">
    <text evidence="9">The sequence shown here is derived from an EMBL/GenBank/DDBJ whole genome shotgun (WGS) entry which is preliminary data.</text>
</comment>
<keyword evidence="10" id="KW-1185">Reference proteome</keyword>
<dbReference type="EMBL" id="JAFEJU010000001">
    <property type="protein sequence ID" value="MBT1174229.1"/>
    <property type="molecule type" value="Genomic_DNA"/>
</dbReference>
<dbReference type="SMART" id="SM00382">
    <property type="entry name" value="AAA"/>
    <property type="match status" value="1"/>
</dbReference>
<dbReference type="InterPro" id="IPR050086">
    <property type="entry name" value="MetN_ABC_transporter-like"/>
</dbReference>
<keyword evidence="2" id="KW-1003">Cell membrane</keyword>
<evidence type="ECO:0000313" key="9">
    <source>
        <dbReference type="EMBL" id="MBT1174229.1"/>
    </source>
</evidence>
<evidence type="ECO:0000256" key="1">
    <source>
        <dbReference type="ARBA" id="ARBA00022448"/>
    </source>
</evidence>
<dbReference type="SUPFAM" id="SSF52540">
    <property type="entry name" value="P-loop containing nucleoside triphosphate hydrolases"/>
    <property type="match status" value="1"/>
</dbReference>
<evidence type="ECO:0000256" key="7">
    <source>
        <dbReference type="ARBA" id="ARBA00023136"/>
    </source>
</evidence>
<name>A0ABS5UU93_9BIFI</name>
<feature type="domain" description="ABC transporter" evidence="8">
    <location>
        <begin position="5"/>
        <end position="244"/>
    </location>
</feature>
<keyword evidence="4 9" id="KW-0067">ATP-binding</keyword>
<reference evidence="9 10" key="1">
    <citation type="journal article" date="2021" name="Environ. Microbiol.">
        <title>Genetic insights into the dark matter of the mammalian gut microbiota through targeted genome reconstruction.</title>
        <authorList>
            <person name="Lugli G.A."/>
            <person name="Alessandri G."/>
            <person name="Milani C."/>
            <person name="Viappiani A."/>
            <person name="Fontana F."/>
            <person name="Tarracchini C."/>
            <person name="Mancabelli L."/>
            <person name="Argentini C."/>
            <person name="Ruiz L."/>
            <person name="Margolles A."/>
            <person name="van Sinderen D."/>
            <person name="Turroni F."/>
            <person name="Ventura M."/>
        </authorList>
    </citation>
    <scope>NUCLEOTIDE SEQUENCE [LARGE SCALE GENOMIC DNA]</scope>
    <source>
        <strain evidence="9 10">LC6</strain>
    </source>
</reference>
<evidence type="ECO:0000256" key="5">
    <source>
        <dbReference type="ARBA" id="ARBA00022967"/>
    </source>
</evidence>